<keyword evidence="3" id="KW-0689">Ribosomal protein</keyword>
<feature type="domain" description="N-acetyltransferase" evidence="1">
    <location>
        <begin position="2"/>
        <end position="201"/>
    </location>
</feature>
<dbReference type="RefSeq" id="WP_021757809.1">
    <property type="nucleotide sequence ID" value="NZ_JACHVP010000001.1"/>
</dbReference>
<evidence type="ECO:0000313" key="2">
    <source>
        <dbReference type="EMBL" id="MBB2965270.1"/>
    </source>
</evidence>
<dbReference type="PANTHER" id="PTHR13170:SF16">
    <property type="entry name" value="PROTEIN O-GLCNACASE"/>
    <property type="match status" value="1"/>
</dbReference>
<dbReference type="AlphaFoldDB" id="A0A7W4UY46"/>
<dbReference type="GO" id="GO:0016747">
    <property type="term" value="F:acyltransferase activity, transferring groups other than amino-acyl groups"/>
    <property type="evidence" value="ECO:0007669"/>
    <property type="project" value="InterPro"/>
</dbReference>
<dbReference type="Proteomes" id="UP000538196">
    <property type="component" value="Unassembled WGS sequence"/>
</dbReference>
<dbReference type="InterPro" id="IPR000182">
    <property type="entry name" value="GNAT_dom"/>
</dbReference>
<dbReference type="InterPro" id="IPR051822">
    <property type="entry name" value="Glycosyl_Hydrolase_84"/>
</dbReference>
<dbReference type="PROSITE" id="PS51186">
    <property type="entry name" value="GNAT"/>
    <property type="match status" value="1"/>
</dbReference>
<dbReference type="EMBL" id="JACHVP010000001">
    <property type="protein sequence ID" value="MBB2965270.1"/>
    <property type="molecule type" value="Genomic_DNA"/>
</dbReference>
<keyword evidence="3" id="KW-0687">Ribonucleoprotein</keyword>
<proteinExistence type="predicted"/>
<dbReference type="SUPFAM" id="SSF55729">
    <property type="entry name" value="Acyl-CoA N-acyltransferases (Nat)"/>
    <property type="match status" value="1"/>
</dbReference>
<dbReference type="CDD" id="cd04301">
    <property type="entry name" value="NAT_SF"/>
    <property type="match status" value="1"/>
</dbReference>
<gene>
    <name evidence="2" type="ORF">FHX33_000002</name>
    <name evidence="3" type="ORF">FHX33_003215</name>
</gene>
<comment type="caution">
    <text evidence="3">The sequence shown here is derived from an EMBL/GenBank/DDBJ whole genome shotgun (WGS) entry which is preliminary data.</text>
</comment>
<reference evidence="3 4" key="1">
    <citation type="submission" date="2020-08" db="EMBL/GenBank/DDBJ databases">
        <title>Sequencing the genomes of 1000 actinobacteria strains.</title>
        <authorList>
            <person name="Klenk H.-P."/>
        </authorList>
    </citation>
    <scope>NUCLEOTIDE SEQUENCE [LARGE SCALE GENOMIC DNA]</scope>
    <source>
        <strain evidence="3 4">DSM 20146</strain>
    </source>
</reference>
<sequence>MSSIRPFQPADRDDVYAICVRTGASGQDATGAYSSDDLLPDVFAGPYIAYQPDLAFVVDTGDHVAGYVIAVADSLAFADWYEAEWLPAFRAKYPLERARDDAERQAIGFGLDVREAIVPEVDRFPAHLHIDLLPELQGQGFGRALIRTLLAALRERGVPGVYLTMSPSNHGARAFYERLGFTELPSSTPDAPALGIATDATL</sequence>
<organism evidence="3 4">
    <name type="scientific">Leifsonia aquatica</name>
    <name type="common">Corynebacterium aquaticum</name>
    <dbReference type="NCBI Taxonomy" id="144185"/>
    <lineage>
        <taxon>Bacteria</taxon>
        <taxon>Bacillati</taxon>
        <taxon>Actinomycetota</taxon>
        <taxon>Actinomycetes</taxon>
        <taxon>Micrococcales</taxon>
        <taxon>Microbacteriaceae</taxon>
        <taxon>Leifsonia</taxon>
    </lineage>
</organism>
<evidence type="ECO:0000313" key="4">
    <source>
        <dbReference type="Proteomes" id="UP000538196"/>
    </source>
</evidence>
<protein>
    <submittedName>
        <fullName evidence="3">Ribosomal protein S18 acetylase RimI-like enzyme</fullName>
    </submittedName>
</protein>
<evidence type="ECO:0000313" key="3">
    <source>
        <dbReference type="EMBL" id="MBB2968445.1"/>
    </source>
</evidence>
<dbReference type="EMBL" id="JACHVP010000003">
    <property type="protein sequence ID" value="MBB2968445.1"/>
    <property type="molecule type" value="Genomic_DNA"/>
</dbReference>
<dbReference type="Pfam" id="PF00583">
    <property type="entry name" value="Acetyltransf_1"/>
    <property type="match status" value="1"/>
</dbReference>
<keyword evidence="4" id="KW-1185">Reference proteome</keyword>
<dbReference type="Gene3D" id="3.40.630.30">
    <property type="match status" value="1"/>
</dbReference>
<dbReference type="InterPro" id="IPR016181">
    <property type="entry name" value="Acyl_CoA_acyltransferase"/>
</dbReference>
<dbReference type="GO" id="GO:0005840">
    <property type="term" value="C:ribosome"/>
    <property type="evidence" value="ECO:0007669"/>
    <property type="project" value="UniProtKB-KW"/>
</dbReference>
<name>A0A7W4UY46_LEIAQ</name>
<evidence type="ECO:0000259" key="1">
    <source>
        <dbReference type="PROSITE" id="PS51186"/>
    </source>
</evidence>
<accession>A0A7W4UY46</accession>
<dbReference type="PANTHER" id="PTHR13170">
    <property type="entry name" value="O-GLCNACASE"/>
    <property type="match status" value="1"/>
</dbReference>